<evidence type="ECO:0000313" key="2">
    <source>
        <dbReference type="EMBL" id="ACL61625.1"/>
    </source>
</evidence>
<dbReference type="RefSeq" id="WP_015933190.1">
    <property type="nucleotide sequence ID" value="NC_011894.1"/>
</dbReference>
<evidence type="ECO:0000259" key="1">
    <source>
        <dbReference type="Pfam" id="PF09995"/>
    </source>
</evidence>
<accession>B8IHG2</accession>
<dbReference type="EMBL" id="CP001349">
    <property type="protein sequence ID" value="ACL61625.1"/>
    <property type="molecule type" value="Genomic_DNA"/>
</dbReference>
<dbReference type="InterPro" id="IPR018713">
    <property type="entry name" value="MPAB/Lcp_cat_dom"/>
</dbReference>
<dbReference type="Proteomes" id="UP000008207">
    <property type="component" value="Chromosome"/>
</dbReference>
<dbReference type="GO" id="GO:0016491">
    <property type="term" value="F:oxidoreductase activity"/>
    <property type="evidence" value="ECO:0007669"/>
    <property type="project" value="InterPro"/>
</dbReference>
<dbReference type="HOGENOM" id="CLU_059206_3_1_5"/>
<dbReference type="AlphaFoldDB" id="B8IHG2"/>
<protein>
    <recommendedName>
        <fullName evidence="1">ER-bound oxygenase mpaB/mpaB'/Rubber oxygenase catalytic domain-containing protein</fullName>
    </recommendedName>
</protein>
<name>B8IHG2_METNO</name>
<gene>
    <name evidence="2" type="ordered locus">Mnod_6880</name>
</gene>
<dbReference type="KEGG" id="mno:Mnod_6880"/>
<organism evidence="2 3">
    <name type="scientific">Methylobacterium nodulans (strain LMG 21967 / CNCM I-2342 / ORS 2060)</name>
    <dbReference type="NCBI Taxonomy" id="460265"/>
    <lineage>
        <taxon>Bacteria</taxon>
        <taxon>Pseudomonadati</taxon>
        <taxon>Pseudomonadota</taxon>
        <taxon>Alphaproteobacteria</taxon>
        <taxon>Hyphomicrobiales</taxon>
        <taxon>Methylobacteriaceae</taxon>
        <taxon>Methylobacterium</taxon>
    </lineage>
</organism>
<feature type="domain" description="ER-bound oxygenase mpaB/mpaB'/Rubber oxygenase catalytic" evidence="1">
    <location>
        <begin position="36"/>
        <end position="264"/>
    </location>
</feature>
<reference evidence="2 3" key="1">
    <citation type="submission" date="2009-01" db="EMBL/GenBank/DDBJ databases">
        <title>Complete sequence of chromosome of Methylobacterium nodulans ORS 2060.</title>
        <authorList>
            <consortium name="US DOE Joint Genome Institute"/>
            <person name="Lucas S."/>
            <person name="Copeland A."/>
            <person name="Lapidus A."/>
            <person name="Glavina del Rio T."/>
            <person name="Dalin E."/>
            <person name="Tice H."/>
            <person name="Bruce D."/>
            <person name="Goodwin L."/>
            <person name="Pitluck S."/>
            <person name="Sims D."/>
            <person name="Brettin T."/>
            <person name="Detter J.C."/>
            <person name="Han C."/>
            <person name="Larimer F."/>
            <person name="Land M."/>
            <person name="Hauser L."/>
            <person name="Kyrpides N."/>
            <person name="Ivanova N."/>
            <person name="Marx C.J."/>
            <person name="Richardson P."/>
        </authorList>
    </citation>
    <scope>NUCLEOTIDE SEQUENCE [LARGE SCALE GENOMIC DNA]</scope>
    <source>
        <strain evidence="3">LMG 21967 / CNCM I-2342 / ORS 2060</strain>
    </source>
</reference>
<keyword evidence="3" id="KW-1185">Reference proteome</keyword>
<dbReference type="PANTHER" id="PTHR36151:SF3">
    <property type="entry name" value="ER-BOUND OXYGENASE MPAB_MPAB'_RUBBER OXYGENASE CATALYTIC DOMAIN-CONTAINING PROTEIN"/>
    <property type="match status" value="1"/>
</dbReference>
<dbReference type="STRING" id="460265.Mnod_6880"/>
<dbReference type="eggNOG" id="COG3662">
    <property type="taxonomic scope" value="Bacteria"/>
</dbReference>
<proteinExistence type="predicted"/>
<evidence type="ECO:0000313" key="3">
    <source>
        <dbReference type="Proteomes" id="UP000008207"/>
    </source>
</evidence>
<dbReference type="PANTHER" id="PTHR36151">
    <property type="entry name" value="BLR2777 PROTEIN"/>
    <property type="match status" value="1"/>
</dbReference>
<dbReference type="Pfam" id="PF09995">
    <property type="entry name" value="MPAB_Lcp_cat"/>
    <property type="match status" value="1"/>
</dbReference>
<sequence length="312" mass="34447">MIVGLADLERSLDHVRAEAAGLHEGAFGPDSALWQVDREAIVFLGAGRALLMQLAHPWVAAAIADHSTALDDPIGRFHRTFGIVFALVFGSLDQALTTARRLHRRHASIRGTMPERVGPYPKGSGYLANEASALMWVHATLVDTALATYELVCPPLGSGMRERYFQESRRLGALFGIPYEAQPPDGPGFGRYMESMLSSDVLTVGEVARVTGARVLSGAGRVPVPHWYRDLTAGLLPDRLRSSFGLPYGRHEQRRAARALEVLRRIHPLLPARIRYVGPYFEASGRLSGTRQPDRITRWLNRLWIGRSSLPS</sequence>